<evidence type="ECO:0000313" key="3">
    <source>
        <dbReference type="Proteomes" id="UP000217954"/>
    </source>
</evidence>
<dbReference type="OrthoDB" id="3196285at2"/>
<dbReference type="PANTHER" id="PTHR33744:SF7">
    <property type="entry name" value="PUCR FAMILY TRANSCRIPTIONAL REGULATOR"/>
    <property type="match status" value="1"/>
</dbReference>
<name>A0A1Z4F0I3_9MYCO</name>
<dbReference type="InterPro" id="IPR042070">
    <property type="entry name" value="PucR_C-HTH_sf"/>
</dbReference>
<proteinExistence type="predicted"/>
<reference evidence="2 3" key="2">
    <citation type="journal article" date="2017" name="Int. J. Syst. Evol. Microbiol.">
        <title>Mycobacterium stephanolepidis sp. nov., a rapidly growing species related to Mycobacterium chelonae, isolated from marine teleost fish, Stephanolepis cirrhifer.</title>
        <authorList>
            <person name="Fukano H."/>
            <person name="Wada S."/>
            <person name="Kurata O."/>
            <person name="Katayama K."/>
            <person name="Fujiwara N."/>
            <person name="Hoshino Y."/>
        </authorList>
    </citation>
    <scope>NUCLEOTIDE SEQUENCE [LARGE SCALE GENOMIC DNA]</scope>
    <source>
        <strain evidence="2 3">NJB0901</strain>
    </source>
</reference>
<dbReference type="Proteomes" id="UP000217954">
    <property type="component" value="Chromosome"/>
</dbReference>
<accession>A0A1Z4F0I3</accession>
<protein>
    <submittedName>
        <fullName evidence="2">Transcriptional regulator</fullName>
    </submittedName>
</protein>
<sequence>MSRLSEVTSGVLAAGVESVPWRGDISAEYFEDEIGPILKQAITSLLSAFASGRLLSRSEVSMFMTPLVELSTEGEIPLPFLITAMHGGIRRLWEFVAEYSSDSDAASLASLGMYLAELAGTVTVMVSEAYQNSTAGGYVERRWSGRLCAALVSGKANAMNVAREGNLDLCDHYNVIAVHVDSRAGPQSAQDQLTTWRRMRYAQRILYDFGPNLVLNTFDGCSGIVLLPSAMNISGAAHGADAAIVAALSERLGVPIYAATRPSTQPSAIPAAAAEATEIARLARQVGRVPGLYQLEDVLLEYQITRPSPARDLLAQCVVPLQRHPMLLEALKVHLRHGSARKAAAAELFIHPNTLTYRLGRIRDITDIDPMDPHGARVLAAALTLNSTTEPAPACMCE</sequence>
<evidence type="ECO:0000313" key="2">
    <source>
        <dbReference type="EMBL" id="BAX98704.1"/>
    </source>
</evidence>
<evidence type="ECO:0000259" key="1">
    <source>
        <dbReference type="Pfam" id="PF13556"/>
    </source>
</evidence>
<dbReference type="Pfam" id="PF13556">
    <property type="entry name" value="HTH_30"/>
    <property type="match status" value="1"/>
</dbReference>
<keyword evidence="3" id="KW-1185">Reference proteome</keyword>
<feature type="domain" description="PucR C-terminal helix-turn-helix" evidence="1">
    <location>
        <begin position="327"/>
        <end position="384"/>
    </location>
</feature>
<dbReference type="PANTHER" id="PTHR33744">
    <property type="entry name" value="CARBOHYDRATE DIACID REGULATOR"/>
    <property type="match status" value="1"/>
</dbReference>
<dbReference type="KEGG" id="mste:MSTE_03403"/>
<dbReference type="RefSeq" id="WP_157997699.1">
    <property type="nucleotide sequence ID" value="NZ_AP018165.1"/>
</dbReference>
<organism evidence="2 3">
    <name type="scientific">[Mycobacterium] stephanolepidis</name>
    <dbReference type="NCBI Taxonomy" id="1520670"/>
    <lineage>
        <taxon>Bacteria</taxon>
        <taxon>Bacillati</taxon>
        <taxon>Actinomycetota</taxon>
        <taxon>Actinomycetes</taxon>
        <taxon>Mycobacteriales</taxon>
        <taxon>Mycobacteriaceae</taxon>
        <taxon>Mycobacteroides</taxon>
    </lineage>
</organism>
<dbReference type="InterPro" id="IPR025736">
    <property type="entry name" value="PucR_C-HTH_dom"/>
</dbReference>
<gene>
    <name evidence="2" type="ORF">MSTE_03403</name>
</gene>
<reference evidence="3" key="1">
    <citation type="journal article" date="2017" name="Genome Announc.">
        <title>Complete Genome Sequence of Mycobacterium stephanolepidis.</title>
        <authorList>
            <person name="Fukano H."/>
            <person name="Yoshida M."/>
            <person name="Katayama Y."/>
            <person name="Omatsu T."/>
            <person name="Mizutani T."/>
            <person name="Kurata O."/>
            <person name="Wada S."/>
            <person name="Hoshino Y."/>
        </authorList>
    </citation>
    <scope>NUCLEOTIDE SEQUENCE [LARGE SCALE GENOMIC DNA]</scope>
    <source>
        <strain evidence="3">NJB0901</strain>
    </source>
</reference>
<dbReference type="InterPro" id="IPR051448">
    <property type="entry name" value="CdaR-like_regulators"/>
</dbReference>
<dbReference type="AlphaFoldDB" id="A0A1Z4F0I3"/>
<dbReference type="EMBL" id="AP018165">
    <property type="protein sequence ID" value="BAX98704.1"/>
    <property type="molecule type" value="Genomic_DNA"/>
</dbReference>
<dbReference type="Gene3D" id="1.10.10.2840">
    <property type="entry name" value="PucR C-terminal helix-turn-helix domain"/>
    <property type="match status" value="1"/>
</dbReference>